<dbReference type="EMBL" id="CAJNJA010007100">
    <property type="protein sequence ID" value="CAE7220299.1"/>
    <property type="molecule type" value="Genomic_DNA"/>
</dbReference>
<dbReference type="OrthoDB" id="10419607at2759"/>
<reference evidence="1" key="1">
    <citation type="submission" date="2021-02" db="EMBL/GenBank/DDBJ databases">
        <authorList>
            <person name="Dougan E. K."/>
            <person name="Rhodes N."/>
            <person name="Thang M."/>
            <person name="Chan C."/>
        </authorList>
    </citation>
    <scope>NUCLEOTIDE SEQUENCE</scope>
</reference>
<dbReference type="Proteomes" id="UP000601435">
    <property type="component" value="Unassembled WGS sequence"/>
</dbReference>
<comment type="caution">
    <text evidence="1">The sequence shown here is derived from an EMBL/GenBank/DDBJ whole genome shotgun (WGS) entry which is preliminary data.</text>
</comment>
<accession>A0A812K1B8</accession>
<keyword evidence="2" id="KW-1185">Reference proteome</keyword>
<gene>
    <name evidence="1" type="ORF">SNEC2469_LOCUS2772</name>
</gene>
<evidence type="ECO:0000313" key="1">
    <source>
        <dbReference type="EMBL" id="CAE7220299.1"/>
    </source>
</evidence>
<dbReference type="AlphaFoldDB" id="A0A812K1B8"/>
<proteinExistence type="predicted"/>
<evidence type="ECO:0000313" key="2">
    <source>
        <dbReference type="Proteomes" id="UP000601435"/>
    </source>
</evidence>
<organism evidence="1 2">
    <name type="scientific">Symbiodinium necroappetens</name>
    <dbReference type="NCBI Taxonomy" id="1628268"/>
    <lineage>
        <taxon>Eukaryota</taxon>
        <taxon>Sar</taxon>
        <taxon>Alveolata</taxon>
        <taxon>Dinophyceae</taxon>
        <taxon>Suessiales</taxon>
        <taxon>Symbiodiniaceae</taxon>
        <taxon>Symbiodinium</taxon>
    </lineage>
</organism>
<protein>
    <submittedName>
        <fullName evidence="1">Uncharacterized protein</fullName>
    </submittedName>
</protein>
<sequence length="174" mass="19579">MLKSRLTDCEFDGILRNLLVEESGRPAAKLFWRPPKMHSQAKDASGAYTSPSGHGFCYQGSPKLGKFVFDAQEAFDSMCSRFKAVMEQYEAEQQGLAPQCTSWVTTDADFCPANLDTALKLRMRSGVRTIVTFSLELAWRAELIDMRRFSRAPKTDTEFLSVSEYGLTATCNRH</sequence>
<name>A0A812K1B8_9DINO</name>